<keyword evidence="8" id="KW-0735">Signal-anchor</keyword>
<evidence type="ECO:0000256" key="2">
    <source>
        <dbReference type="ARBA" id="ARBA00004323"/>
    </source>
</evidence>
<dbReference type="Pfam" id="PF00652">
    <property type="entry name" value="Ricin_B_lectin"/>
    <property type="match status" value="1"/>
</dbReference>
<dbReference type="InterPro" id="IPR029044">
    <property type="entry name" value="Nucleotide-diphossugar_trans"/>
</dbReference>
<evidence type="ECO:0000256" key="3">
    <source>
        <dbReference type="ARBA" id="ARBA00004922"/>
    </source>
</evidence>
<keyword evidence="6 15" id="KW-0812">Transmembrane</keyword>
<dbReference type="PROSITE" id="PS50231">
    <property type="entry name" value="RICIN_B_LECTIN"/>
    <property type="match status" value="1"/>
</dbReference>
<evidence type="ECO:0000256" key="6">
    <source>
        <dbReference type="ARBA" id="ARBA00022692"/>
    </source>
</evidence>
<feature type="transmembrane region" description="Helical" evidence="15">
    <location>
        <begin position="9"/>
        <end position="29"/>
    </location>
</feature>
<dbReference type="RefSeq" id="XP_035688831.1">
    <property type="nucleotide sequence ID" value="XM_035832938.1"/>
</dbReference>
<evidence type="ECO:0000256" key="7">
    <source>
        <dbReference type="ARBA" id="ARBA00022734"/>
    </source>
</evidence>
<name>A0A9J7N478_BRAFL</name>
<keyword evidence="15" id="KW-0808">Transferase</keyword>
<dbReference type="FunFam" id="3.90.550.10:FF:000053">
    <property type="entry name" value="Polypeptide N-acetylgalactosaminyltransferase"/>
    <property type="match status" value="1"/>
</dbReference>
<accession>A0A9J7N478</accession>
<dbReference type="GO" id="GO:0030246">
    <property type="term" value="F:carbohydrate binding"/>
    <property type="evidence" value="ECO:0007669"/>
    <property type="project" value="UniProtKB-KW"/>
</dbReference>
<evidence type="ECO:0000256" key="4">
    <source>
        <dbReference type="ARBA" id="ARBA00005680"/>
    </source>
</evidence>
<evidence type="ECO:0000313" key="18">
    <source>
        <dbReference type="Proteomes" id="UP000001554"/>
    </source>
</evidence>
<dbReference type="Pfam" id="PF00535">
    <property type="entry name" value="Glycos_transf_2"/>
    <property type="match status" value="1"/>
</dbReference>
<organism evidence="18 19">
    <name type="scientific">Branchiostoma floridae</name>
    <name type="common">Florida lancelet</name>
    <name type="synonym">Amphioxus</name>
    <dbReference type="NCBI Taxonomy" id="7739"/>
    <lineage>
        <taxon>Eukaryota</taxon>
        <taxon>Metazoa</taxon>
        <taxon>Chordata</taxon>
        <taxon>Cephalochordata</taxon>
        <taxon>Leptocardii</taxon>
        <taxon>Amphioxiformes</taxon>
        <taxon>Branchiostomatidae</taxon>
        <taxon>Branchiostoma</taxon>
    </lineage>
</organism>
<evidence type="ECO:0000259" key="17">
    <source>
        <dbReference type="SMART" id="SM00458"/>
    </source>
</evidence>
<reference evidence="19" key="2">
    <citation type="submission" date="2025-08" db="UniProtKB">
        <authorList>
            <consortium name="RefSeq"/>
        </authorList>
    </citation>
    <scope>IDENTIFICATION</scope>
    <source>
        <strain evidence="19">S238N-H82</strain>
        <tissue evidence="19">Testes</tissue>
    </source>
</reference>
<evidence type="ECO:0000256" key="16">
    <source>
        <dbReference type="SAM" id="MobiDB-lite"/>
    </source>
</evidence>
<comment type="subcellular location">
    <subcellularLocation>
        <location evidence="2 15">Golgi apparatus membrane</location>
        <topology evidence="2 15">Single-pass type II membrane protein</topology>
    </subcellularLocation>
</comment>
<keyword evidence="14 15" id="KW-0464">Manganese</keyword>
<keyword evidence="12 15" id="KW-1015">Disulfide bond</keyword>
<dbReference type="GO" id="GO:0004653">
    <property type="term" value="F:polypeptide N-acetylgalactosaminyltransferase activity"/>
    <property type="evidence" value="ECO:0000318"/>
    <property type="project" value="GO_Central"/>
</dbReference>
<keyword evidence="7 15" id="KW-0430">Lectin</keyword>
<evidence type="ECO:0000256" key="11">
    <source>
        <dbReference type="ARBA" id="ARBA00023136"/>
    </source>
</evidence>
<keyword evidence="18" id="KW-1185">Reference proteome</keyword>
<protein>
    <recommendedName>
        <fullName evidence="5 15">Polypeptide N-acetylgalactosaminyltransferase</fullName>
        <ecNumber evidence="15">2.4.1.-</ecNumber>
    </recommendedName>
    <alternativeName>
        <fullName evidence="15">Protein-UDP acetylgalactosaminyltransferase</fullName>
    </alternativeName>
</protein>
<evidence type="ECO:0000256" key="8">
    <source>
        <dbReference type="ARBA" id="ARBA00022968"/>
    </source>
</evidence>
<sequence>MALLVRKRTVVVIMLTSMVWVFMDIFFFMRNSDFVKMSDSERLKEKVREYAVEKVTVRPPEGKEGIRDVYHTEAALHTQRHQVQTLKEQIFPPNLELESKSSVHEDFLVTDYTEDDGRYNYNAYPVIFDDFQQETEDKSEDKNDIETPPVKIPQQAKDDTESYIITHDATAKMADQKRNEEETLDYDQVDELRKKYELVTMSELMYNTPSPWVASTRKTVYDDVLITERLTNQTMKISHTENVEQRKEQLKEKISPTVTESVAATTKKATFANFMARLPFLVKNEAPGPYRNQYDPTELEETIPKHTVLSMNSVTIRKPPHSPGEAGRPVTTKKEDDAMVKSMFAEASFNVFVSNLISVERTIPDLRPTKCRTNQVADDLPQTSIIITFCEESWSTLLRTLHSIINRSPPHLIREIILVDDFSKRVHLKGKLDEYIKRFPQVRIMRTAKREGLIRARMLGAAAASGTVLTFLDSHIECNVGWLEPLLDRIRQNRTNVVCPVIDAIDDRTFAYLEAQTLRGGMDWKELKFEWRSIPSFQALGRKDQSWPIISPTMAGGLFSIQRDYFYELGAYDPELFIWGGENIEISFKIWMCGGRLEILPCSRVGHVFRKSQPYIFPGGAFEVFSHNTRRVAEVWLDDKYKKIFYALMPEALHIDYGNITDQLEFRRKCCPFKWYLENIYPDLGVPQINLQAVGEIRNLGQQDVCVDTLGGAHLGLWPCHGQGEHQSFSLDKSGTLKSGSLCVIREVGKDGEVLSMGLCKKENVMKFQHQDKELKELGDGPHVLTGRCLDITFGAGAQKFLQLNPCNGGKFQQWKFGLYL</sequence>
<evidence type="ECO:0000256" key="1">
    <source>
        <dbReference type="ARBA" id="ARBA00001936"/>
    </source>
</evidence>
<dbReference type="Gene3D" id="3.90.550.10">
    <property type="entry name" value="Spore Coat Polysaccharide Biosynthesis Protein SpsA, Chain A"/>
    <property type="match status" value="1"/>
</dbReference>
<dbReference type="GO" id="GO:0005794">
    <property type="term" value="C:Golgi apparatus"/>
    <property type="evidence" value="ECO:0000318"/>
    <property type="project" value="GO_Central"/>
</dbReference>
<dbReference type="Gene3D" id="2.80.10.50">
    <property type="match status" value="1"/>
</dbReference>
<comment type="pathway">
    <text evidence="3 15">Protein modification; protein glycosylation.</text>
</comment>
<dbReference type="InterPro" id="IPR045885">
    <property type="entry name" value="GalNAc-T"/>
</dbReference>
<evidence type="ECO:0000256" key="10">
    <source>
        <dbReference type="ARBA" id="ARBA00023034"/>
    </source>
</evidence>
<evidence type="ECO:0000256" key="13">
    <source>
        <dbReference type="ARBA" id="ARBA00023180"/>
    </source>
</evidence>
<dbReference type="GO" id="GO:0006493">
    <property type="term" value="P:protein O-linked glycosylation"/>
    <property type="evidence" value="ECO:0000318"/>
    <property type="project" value="GO_Central"/>
</dbReference>
<dbReference type="EC" id="2.4.1.-" evidence="15"/>
<keyword evidence="15" id="KW-0328">Glycosyltransferase</keyword>
<dbReference type="CDD" id="cd02510">
    <property type="entry name" value="pp-GalNAc-T"/>
    <property type="match status" value="1"/>
</dbReference>
<dbReference type="OrthoDB" id="10011441at2759"/>
<dbReference type="SUPFAM" id="SSF53448">
    <property type="entry name" value="Nucleotide-diphospho-sugar transferases"/>
    <property type="match status" value="1"/>
</dbReference>
<comment type="similarity">
    <text evidence="4 15">Belongs to the glycosyltransferase 2 family. GalNAc-T subfamily.</text>
</comment>
<dbReference type="InterPro" id="IPR000772">
    <property type="entry name" value="Ricin_B_lectin"/>
</dbReference>
<dbReference type="Proteomes" id="UP000001554">
    <property type="component" value="Chromosome 10"/>
</dbReference>
<dbReference type="GeneID" id="118424391"/>
<dbReference type="SUPFAM" id="SSF50370">
    <property type="entry name" value="Ricin B-like lectins"/>
    <property type="match status" value="1"/>
</dbReference>
<reference evidence="18" key="1">
    <citation type="journal article" date="2020" name="Nat. Ecol. Evol.">
        <title>Deeply conserved synteny resolves early events in vertebrate evolution.</title>
        <authorList>
            <person name="Simakov O."/>
            <person name="Marletaz F."/>
            <person name="Yue J.X."/>
            <person name="O'Connell B."/>
            <person name="Jenkins J."/>
            <person name="Brandt A."/>
            <person name="Calef R."/>
            <person name="Tung C.H."/>
            <person name="Huang T.K."/>
            <person name="Schmutz J."/>
            <person name="Satoh N."/>
            <person name="Yu J.K."/>
            <person name="Putnam N.H."/>
            <person name="Green R.E."/>
            <person name="Rokhsar D.S."/>
        </authorList>
    </citation>
    <scope>NUCLEOTIDE SEQUENCE [LARGE SCALE GENOMIC DNA]</scope>
    <source>
        <strain evidence="18">S238N-H82</strain>
    </source>
</reference>
<feature type="domain" description="Ricin B lectin" evidence="17">
    <location>
        <begin position="694"/>
        <end position="818"/>
    </location>
</feature>
<dbReference type="AlphaFoldDB" id="A0A9J7N478"/>
<feature type="region of interest" description="Disordered" evidence="16">
    <location>
        <begin position="134"/>
        <end position="157"/>
    </location>
</feature>
<dbReference type="PANTHER" id="PTHR11675:SF130">
    <property type="entry name" value="POLYPEPTIDE N-ACETYLGALACTOSAMINYLTRANSFERASE 5"/>
    <property type="match status" value="1"/>
</dbReference>
<proteinExistence type="inferred from homology"/>
<keyword evidence="10 15" id="KW-0333">Golgi apparatus</keyword>
<dbReference type="KEGG" id="bfo:118424391"/>
<dbReference type="PANTHER" id="PTHR11675">
    <property type="entry name" value="N-ACETYLGALACTOSAMINYLTRANSFERASE"/>
    <property type="match status" value="1"/>
</dbReference>
<evidence type="ECO:0000313" key="19">
    <source>
        <dbReference type="RefSeq" id="XP_035688831.1"/>
    </source>
</evidence>
<dbReference type="GO" id="GO:0000139">
    <property type="term" value="C:Golgi membrane"/>
    <property type="evidence" value="ECO:0007669"/>
    <property type="project" value="UniProtKB-SubCell"/>
</dbReference>
<evidence type="ECO:0000256" key="14">
    <source>
        <dbReference type="ARBA" id="ARBA00023211"/>
    </source>
</evidence>
<dbReference type="InterPro" id="IPR035992">
    <property type="entry name" value="Ricin_B-like_lectins"/>
</dbReference>
<evidence type="ECO:0000256" key="15">
    <source>
        <dbReference type="RuleBase" id="RU361242"/>
    </source>
</evidence>
<keyword evidence="13" id="KW-0325">Glycoprotein</keyword>
<dbReference type="InterPro" id="IPR001173">
    <property type="entry name" value="Glyco_trans_2-like"/>
</dbReference>
<dbReference type="SMART" id="SM00458">
    <property type="entry name" value="RICIN"/>
    <property type="match status" value="1"/>
</dbReference>
<evidence type="ECO:0000256" key="9">
    <source>
        <dbReference type="ARBA" id="ARBA00022989"/>
    </source>
</evidence>
<keyword evidence="11 15" id="KW-0472">Membrane</keyword>
<gene>
    <name evidence="19" type="primary">LOC118424391</name>
</gene>
<evidence type="ECO:0000256" key="5">
    <source>
        <dbReference type="ARBA" id="ARBA00012644"/>
    </source>
</evidence>
<comment type="cofactor">
    <cofactor evidence="1 15">
        <name>Mn(2+)</name>
        <dbReference type="ChEBI" id="CHEBI:29035"/>
    </cofactor>
</comment>
<evidence type="ECO:0000256" key="12">
    <source>
        <dbReference type="ARBA" id="ARBA00023157"/>
    </source>
</evidence>
<keyword evidence="9 15" id="KW-1133">Transmembrane helix</keyword>
<feature type="compositionally biased region" description="Basic and acidic residues" evidence="16">
    <location>
        <begin position="135"/>
        <end position="145"/>
    </location>
</feature>